<dbReference type="NCBIfam" id="TIGR03851">
    <property type="entry name" value="chitin_NgcE"/>
    <property type="match status" value="1"/>
</dbReference>
<dbReference type="InterPro" id="IPR050490">
    <property type="entry name" value="Bact_solute-bd_prot1"/>
</dbReference>
<proteinExistence type="inferred from homology"/>
<gene>
    <name evidence="6" type="primary">ngcE</name>
    <name evidence="6" type="ORF">ACFSCS_05285</name>
</gene>
<dbReference type="EMBL" id="JBHUFZ010000011">
    <property type="protein sequence ID" value="MFD1889604.1"/>
    <property type="molecule type" value="Genomic_DNA"/>
</dbReference>
<dbReference type="PANTHER" id="PTHR43649:SF31">
    <property type="entry name" value="SN-GLYCEROL-3-PHOSPHATE-BINDING PERIPLASMIC PROTEIN UGPB"/>
    <property type="match status" value="1"/>
</dbReference>
<comment type="similarity">
    <text evidence="2">Belongs to the bacterial solute-binding protein 1 family.</text>
</comment>
<keyword evidence="7" id="KW-1185">Reference proteome</keyword>
<dbReference type="InterPro" id="IPR006059">
    <property type="entry name" value="SBP"/>
</dbReference>
<dbReference type="PROSITE" id="PS51318">
    <property type="entry name" value="TAT"/>
    <property type="match status" value="1"/>
</dbReference>
<evidence type="ECO:0000256" key="5">
    <source>
        <dbReference type="SAM" id="SignalP"/>
    </source>
</evidence>
<dbReference type="SUPFAM" id="SSF53850">
    <property type="entry name" value="Periplasmic binding protein-like II"/>
    <property type="match status" value="1"/>
</dbReference>
<evidence type="ECO:0000256" key="4">
    <source>
        <dbReference type="ARBA" id="ARBA00022729"/>
    </source>
</evidence>
<feature type="signal peptide" evidence="5">
    <location>
        <begin position="1"/>
        <end position="30"/>
    </location>
</feature>
<dbReference type="InterPro" id="IPR022386">
    <property type="entry name" value="Chitin_NgcE"/>
</dbReference>
<dbReference type="PANTHER" id="PTHR43649">
    <property type="entry name" value="ARABINOSE-BINDING PROTEIN-RELATED"/>
    <property type="match status" value="1"/>
</dbReference>
<dbReference type="Proteomes" id="UP001597326">
    <property type="component" value="Unassembled WGS sequence"/>
</dbReference>
<evidence type="ECO:0000313" key="6">
    <source>
        <dbReference type="EMBL" id="MFD1889604.1"/>
    </source>
</evidence>
<organism evidence="6 7">
    <name type="scientific">Luteococcus peritonei</name>
    <dbReference type="NCBI Taxonomy" id="88874"/>
    <lineage>
        <taxon>Bacteria</taxon>
        <taxon>Bacillati</taxon>
        <taxon>Actinomycetota</taxon>
        <taxon>Actinomycetes</taxon>
        <taxon>Propionibacteriales</taxon>
        <taxon>Propionibacteriaceae</taxon>
        <taxon>Luteococcus</taxon>
    </lineage>
</organism>
<dbReference type="RefSeq" id="WP_343872644.1">
    <property type="nucleotide sequence ID" value="NZ_BAAAIX010000009.1"/>
</dbReference>
<evidence type="ECO:0000313" key="7">
    <source>
        <dbReference type="Proteomes" id="UP001597326"/>
    </source>
</evidence>
<keyword evidence="4 5" id="KW-0732">Signal</keyword>
<dbReference type="InterPro" id="IPR006311">
    <property type="entry name" value="TAT_signal"/>
</dbReference>
<sequence length="476" mass="50439">MQQPQLDRRSLLRGALATAALAGTASFAGCAGSASDTPASSGAPAASGSGSAAAGAADNPFGVAQGSKVEAVVFNGGYGIDYAENAGKIMSGASFKPSVQVAPSTQIGTELQPRFAGGNPPDVIDNSGKDLIGISAIVDQLEDLSSVIDAKNLEGGTIRDTLYNGVLEPGTIDGKLAVINYVLTVYATWYSSSLFEENGWTPPKTWEEAYELGTKAKAKNKFLFLWGKEAATYYQTMAIGSAIKEGGDETRLALDNMQANCWSQKPVQDVFTAMKKIIDAGMVKPGGSGTQFTAAQAQWSNNQDALLYPSGSWIENEMKKQTKDGFKMMGLSDFSVTDAPKLGAKALHSTAGEGYIVPSKAANPAGGKEFMRVMLSKEAATNFAKTKLAPTIVKDTVPTDAFGSTALASQIKLLEEAGDAIYSWQFVDYYGTNKDQLVLWNSFLDGKMDVATLTKELQKITDTIREDSSIKKYTAK</sequence>
<reference evidence="7" key="1">
    <citation type="journal article" date="2019" name="Int. J. Syst. Evol. Microbiol.">
        <title>The Global Catalogue of Microorganisms (GCM) 10K type strain sequencing project: providing services to taxonomists for standard genome sequencing and annotation.</title>
        <authorList>
            <consortium name="The Broad Institute Genomics Platform"/>
            <consortium name="The Broad Institute Genome Sequencing Center for Infectious Disease"/>
            <person name="Wu L."/>
            <person name="Ma J."/>
        </authorList>
    </citation>
    <scope>NUCLEOTIDE SEQUENCE [LARGE SCALE GENOMIC DNA]</scope>
    <source>
        <strain evidence="7">CAIM 431</strain>
    </source>
</reference>
<evidence type="ECO:0000256" key="3">
    <source>
        <dbReference type="ARBA" id="ARBA00022448"/>
    </source>
</evidence>
<dbReference type="Gene3D" id="3.40.190.10">
    <property type="entry name" value="Periplasmic binding protein-like II"/>
    <property type="match status" value="1"/>
</dbReference>
<comment type="caution">
    <text evidence="6">The sequence shown here is derived from an EMBL/GenBank/DDBJ whole genome shotgun (WGS) entry which is preliminary data.</text>
</comment>
<evidence type="ECO:0000256" key="2">
    <source>
        <dbReference type="ARBA" id="ARBA00008520"/>
    </source>
</evidence>
<comment type="subcellular location">
    <subcellularLocation>
        <location evidence="1">Cell envelope</location>
    </subcellularLocation>
</comment>
<feature type="chain" id="PRO_5045811868" evidence="5">
    <location>
        <begin position="31"/>
        <end position="476"/>
    </location>
</feature>
<dbReference type="Pfam" id="PF01547">
    <property type="entry name" value="SBP_bac_1"/>
    <property type="match status" value="1"/>
</dbReference>
<protein>
    <submittedName>
        <fullName evidence="6">N-acetylglucosamine/diacetylchitobiose ABC transporter substrate-binding protein</fullName>
    </submittedName>
</protein>
<keyword evidence="3" id="KW-0813">Transport</keyword>
<accession>A0ABW4RUY1</accession>
<evidence type="ECO:0000256" key="1">
    <source>
        <dbReference type="ARBA" id="ARBA00004196"/>
    </source>
</evidence>
<name>A0ABW4RUY1_9ACTN</name>